<dbReference type="AlphaFoldDB" id="A0A8H7XKU9"/>
<gene>
    <name evidence="10" type="ORF">JR316_011752</name>
</gene>
<dbReference type="InterPro" id="IPR036259">
    <property type="entry name" value="MFS_trans_sf"/>
</dbReference>
<evidence type="ECO:0000313" key="10">
    <source>
        <dbReference type="EMBL" id="KAG5163405.1"/>
    </source>
</evidence>
<dbReference type="PANTHER" id="PTHR23503:SF8">
    <property type="entry name" value="FACILITATED GLUCOSE TRANSPORTER PROTEIN 1"/>
    <property type="match status" value="1"/>
</dbReference>
<comment type="catalytic activity">
    <reaction evidence="7">
        <text>myo-inositol(out) + H(+)(out) = myo-inositol(in) + H(+)(in)</text>
        <dbReference type="Rhea" id="RHEA:60364"/>
        <dbReference type="ChEBI" id="CHEBI:15378"/>
        <dbReference type="ChEBI" id="CHEBI:17268"/>
    </reaction>
</comment>
<dbReference type="PANTHER" id="PTHR23503">
    <property type="entry name" value="SOLUTE CARRIER FAMILY 2"/>
    <property type="match status" value="1"/>
</dbReference>
<name>A0A8H7XKU9_PSICU</name>
<dbReference type="PRINTS" id="PR00171">
    <property type="entry name" value="SUGRTRNSPORT"/>
</dbReference>
<proteinExistence type="inferred from homology"/>
<evidence type="ECO:0000256" key="7">
    <source>
        <dbReference type="ARBA" id="ARBA00049119"/>
    </source>
</evidence>
<protein>
    <recommendedName>
        <fullName evidence="9">Major facilitator superfamily (MFS) profile domain-containing protein</fullName>
    </recommendedName>
</protein>
<evidence type="ECO:0000256" key="8">
    <source>
        <dbReference type="SAM" id="Phobius"/>
    </source>
</evidence>
<comment type="similarity">
    <text evidence="2">Belongs to the major facilitator superfamily. Sugar transporter (TC 2.A.1.1) family.</text>
</comment>
<keyword evidence="6 8" id="KW-0472">Membrane</keyword>
<evidence type="ECO:0000256" key="3">
    <source>
        <dbReference type="ARBA" id="ARBA00022448"/>
    </source>
</evidence>
<organism evidence="10">
    <name type="scientific">Psilocybe cubensis</name>
    <name type="common">Psychedelic mushroom</name>
    <name type="synonym">Stropharia cubensis</name>
    <dbReference type="NCBI Taxonomy" id="181762"/>
    <lineage>
        <taxon>Eukaryota</taxon>
        <taxon>Fungi</taxon>
        <taxon>Dikarya</taxon>
        <taxon>Basidiomycota</taxon>
        <taxon>Agaricomycotina</taxon>
        <taxon>Agaricomycetes</taxon>
        <taxon>Agaricomycetidae</taxon>
        <taxon>Agaricales</taxon>
        <taxon>Agaricineae</taxon>
        <taxon>Strophariaceae</taxon>
        <taxon>Psilocybe</taxon>
    </lineage>
</organism>
<evidence type="ECO:0000256" key="5">
    <source>
        <dbReference type="ARBA" id="ARBA00022989"/>
    </source>
</evidence>
<dbReference type="SUPFAM" id="SSF103473">
    <property type="entry name" value="MFS general substrate transporter"/>
    <property type="match status" value="1"/>
</dbReference>
<dbReference type="PROSITE" id="PS00217">
    <property type="entry name" value="SUGAR_TRANSPORT_2"/>
    <property type="match status" value="1"/>
</dbReference>
<feature type="transmembrane region" description="Helical" evidence="8">
    <location>
        <begin position="214"/>
        <end position="237"/>
    </location>
</feature>
<accession>A0A8H7XKU9</accession>
<feature type="transmembrane region" description="Helical" evidence="8">
    <location>
        <begin position="302"/>
        <end position="329"/>
    </location>
</feature>
<keyword evidence="3" id="KW-0813">Transport</keyword>
<feature type="domain" description="Major facilitator superfamily (MFS) profile" evidence="9">
    <location>
        <begin position="1"/>
        <end position="364"/>
    </location>
</feature>
<dbReference type="InterPro" id="IPR020846">
    <property type="entry name" value="MFS_dom"/>
</dbReference>
<dbReference type="InterPro" id="IPR005828">
    <property type="entry name" value="MFS_sugar_transport-like"/>
</dbReference>
<feature type="transmembrane region" description="Helical" evidence="8">
    <location>
        <begin position="270"/>
        <end position="290"/>
    </location>
</feature>
<dbReference type="GO" id="GO:0016020">
    <property type="term" value="C:membrane"/>
    <property type="evidence" value="ECO:0007669"/>
    <property type="project" value="UniProtKB-SubCell"/>
</dbReference>
<feature type="transmembrane region" description="Helical" evidence="8">
    <location>
        <begin position="344"/>
        <end position="363"/>
    </location>
</feature>
<comment type="caution">
    <text evidence="10">The sequence shown here is derived from an EMBL/GenBank/DDBJ whole genome shotgun (WGS) entry which is preliminary data.</text>
</comment>
<dbReference type="InterPro" id="IPR045263">
    <property type="entry name" value="GLUT"/>
</dbReference>
<feature type="transmembrane region" description="Helical" evidence="8">
    <location>
        <begin position="244"/>
        <end position="264"/>
    </location>
</feature>
<feature type="transmembrane region" description="Helical" evidence="8">
    <location>
        <begin position="12"/>
        <end position="32"/>
    </location>
</feature>
<feature type="transmembrane region" description="Helical" evidence="8">
    <location>
        <begin position="67"/>
        <end position="91"/>
    </location>
</feature>
<feature type="transmembrane region" description="Helical" evidence="8">
    <location>
        <begin position="97"/>
        <end position="117"/>
    </location>
</feature>
<evidence type="ECO:0000256" key="1">
    <source>
        <dbReference type="ARBA" id="ARBA00004141"/>
    </source>
</evidence>
<dbReference type="PROSITE" id="PS50850">
    <property type="entry name" value="MFS"/>
    <property type="match status" value="1"/>
</dbReference>
<dbReference type="InterPro" id="IPR005829">
    <property type="entry name" value="Sugar_transporter_CS"/>
</dbReference>
<feature type="transmembrane region" description="Helical" evidence="8">
    <location>
        <begin position="180"/>
        <end position="202"/>
    </location>
</feature>
<dbReference type="Pfam" id="PF00083">
    <property type="entry name" value="Sugar_tr"/>
    <property type="match status" value="1"/>
</dbReference>
<sequence>MDRWGRRGSNRISALLITFFTAAMGLTSSIPLLLISRFMIGIASGLGLCVGPIYLAEIAPLRIRGSVGILTQLAIVSGVMGTQIAGINLAYASQWRLVFLVSFILSVLQLLSSSFVVESPAFLSALQRPDDHKAAAQRLWGNTASDETSLLDETDNRPPQQQEIIFIPQLLVKPELRRPLAIVSLSMIAQQISGVTAAVFYYSNDLLAKSLPQLGAYISLGITIINVLMTFPPIFLIERTGRRSLLTTSILGALLSLVTVGFALDSGFSTLASIAIVTFVMFYAIGLGPIPFVMIPDVSPPYAVSALSSVALSTSWSTSFLVGLVFLPIRNILSGGDMYKEGRVFYVFGLLFGVASILLFRFYR</sequence>
<evidence type="ECO:0000256" key="6">
    <source>
        <dbReference type="ARBA" id="ARBA00023136"/>
    </source>
</evidence>
<dbReference type="Gene3D" id="1.20.1250.20">
    <property type="entry name" value="MFS general substrate transporter like domains"/>
    <property type="match status" value="1"/>
</dbReference>
<comment type="subcellular location">
    <subcellularLocation>
        <location evidence="1">Membrane</location>
        <topology evidence="1">Multi-pass membrane protein</topology>
    </subcellularLocation>
</comment>
<evidence type="ECO:0000256" key="2">
    <source>
        <dbReference type="ARBA" id="ARBA00010992"/>
    </source>
</evidence>
<keyword evidence="4 8" id="KW-0812">Transmembrane</keyword>
<reference evidence="10" key="1">
    <citation type="submission" date="2021-02" db="EMBL/GenBank/DDBJ databases">
        <title>Psilocybe cubensis genome.</title>
        <authorList>
            <person name="Mckernan K.J."/>
            <person name="Crawford S."/>
            <person name="Trippe A."/>
            <person name="Kane L.T."/>
            <person name="Mclaughlin S."/>
        </authorList>
    </citation>
    <scope>NUCLEOTIDE SEQUENCE [LARGE SCALE GENOMIC DNA]</scope>
    <source>
        <strain evidence="10">MGC-MH-2018</strain>
    </source>
</reference>
<feature type="transmembrane region" description="Helical" evidence="8">
    <location>
        <begin position="38"/>
        <end position="55"/>
    </location>
</feature>
<dbReference type="GO" id="GO:0015149">
    <property type="term" value="F:hexose transmembrane transporter activity"/>
    <property type="evidence" value="ECO:0007669"/>
    <property type="project" value="TreeGrafter"/>
</dbReference>
<dbReference type="InterPro" id="IPR003663">
    <property type="entry name" value="Sugar/inositol_transpt"/>
</dbReference>
<evidence type="ECO:0000256" key="4">
    <source>
        <dbReference type="ARBA" id="ARBA00022692"/>
    </source>
</evidence>
<dbReference type="EMBL" id="JAFIQS010000015">
    <property type="protein sequence ID" value="KAG5163405.1"/>
    <property type="molecule type" value="Genomic_DNA"/>
</dbReference>
<keyword evidence="5 8" id="KW-1133">Transmembrane helix</keyword>
<evidence type="ECO:0000259" key="9">
    <source>
        <dbReference type="PROSITE" id="PS50850"/>
    </source>
</evidence>